<dbReference type="PANTHER" id="PTHR22604:SF105">
    <property type="entry name" value="TRANS-1,2-DIHYDROBENZENE-1,2-DIOL DEHYDROGENASE"/>
    <property type="match status" value="1"/>
</dbReference>
<evidence type="ECO:0000259" key="3">
    <source>
        <dbReference type="Pfam" id="PF01408"/>
    </source>
</evidence>
<feature type="domain" description="GFO/IDH/MocA-like oxidoreductase" evidence="4">
    <location>
        <begin position="206"/>
        <end position="321"/>
    </location>
</feature>
<dbReference type="SUPFAM" id="SSF51735">
    <property type="entry name" value="NAD(P)-binding Rossmann-fold domains"/>
    <property type="match status" value="1"/>
</dbReference>
<reference evidence="5" key="2">
    <citation type="journal article" date="2022" name="BMC Genomics">
        <title>Comparative genome analysis of mycobacteria focusing on tRNA and non-coding RNA.</title>
        <authorList>
            <person name="Behra P.R.K."/>
            <person name="Pettersson B.M.F."/>
            <person name="Ramesh M."/>
            <person name="Das S."/>
            <person name="Dasgupta S."/>
            <person name="Kirsebom L.A."/>
        </authorList>
    </citation>
    <scope>NUCLEOTIDE SEQUENCE</scope>
    <source>
        <strain evidence="5">CCUG 55640</strain>
    </source>
</reference>
<comment type="similarity">
    <text evidence="1">Belongs to the Gfo/Idh/MocA family.</text>
</comment>
<gene>
    <name evidence="5" type="ORF">H7K38_26710</name>
</gene>
<dbReference type="InterPro" id="IPR000683">
    <property type="entry name" value="Gfo/Idh/MocA-like_OxRdtase_N"/>
</dbReference>
<feature type="domain" description="Gfo/Idh/MocA-like oxidoreductase N-terminal" evidence="3">
    <location>
        <begin position="76"/>
        <end position="195"/>
    </location>
</feature>
<keyword evidence="2" id="KW-0560">Oxidoreductase</keyword>
<dbReference type="GO" id="GO:0016491">
    <property type="term" value="F:oxidoreductase activity"/>
    <property type="evidence" value="ECO:0007669"/>
    <property type="project" value="UniProtKB-KW"/>
</dbReference>
<evidence type="ECO:0000313" key="6">
    <source>
        <dbReference type="Proteomes" id="UP001141650"/>
    </source>
</evidence>
<dbReference type="Proteomes" id="UP001141650">
    <property type="component" value="Unassembled WGS sequence"/>
</dbReference>
<sequence>MPTAVPAYEAWDRFPFHVLIGAPIKRASRGRATRCFLDRPRHRSQLSTVASIARSLRVVLGLGVSIRSVSEGSGSVRIGILGAARIAPAALIKPAKENDEVVVAAVAARDVSNAEVFAAKNGIPRVHDSYEALLDDPDLDAVYNPLPTALHGRWTRAALDAGKHVLCEKPLTANAAEAREVAELAAKADRVVMEAFHYRYHPFASRVEEIIASGELGELRRVEANWCFWMPKFSTNRYNYSLGGGALMDLGCYAVDMVRTFGGSTPEVISARAKLRGAEIDRAMTAELRFAGGHTGRVRCSIWSSAPPRFTASVVGDRGELRLNPLFPFQRFSVRSTDGKRVENFGTRPTYAYQLDAFAAAVLRGEPVKTGPDDALETMSVIDAIYRAAGLPLREPA</sequence>
<dbReference type="Pfam" id="PF22725">
    <property type="entry name" value="GFO_IDH_MocA_C3"/>
    <property type="match status" value="1"/>
</dbReference>
<dbReference type="EMBL" id="JACKVH010000032">
    <property type="protein sequence ID" value="MCV7382210.1"/>
    <property type="molecule type" value="Genomic_DNA"/>
</dbReference>
<name>A0AA42C0V1_9MYCO</name>
<dbReference type="PANTHER" id="PTHR22604">
    <property type="entry name" value="OXIDOREDUCTASES"/>
    <property type="match status" value="1"/>
</dbReference>
<dbReference type="InterPro" id="IPR036291">
    <property type="entry name" value="NAD(P)-bd_dom_sf"/>
</dbReference>
<dbReference type="Gene3D" id="3.40.50.720">
    <property type="entry name" value="NAD(P)-binding Rossmann-like Domain"/>
    <property type="match status" value="1"/>
</dbReference>
<dbReference type="GO" id="GO:0000166">
    <property type="term" value="F:nucleotide binding"/>
    <property type="evidence" value="ECO:0007669"/>
    <property type="project" value="InterPro"/>
</dbReference>
<organism evidence="5 6">
    <name type="scientific">Mycobacterium alsense</name>
    <dbReference type="NCBI Taxonomy" id="324058"/>
    <lineage>
        <taxon>Bacteria</taxon>
        <taxon>Bacillati</taxon>
        <taxon>Actinomycetota</taxon>
        <taxon>Actinomycetes</taxon>
        <taxon>Mycobacteriales</taxon>
        <taxon>Mycobacteriaceae</taxon>
        <taxon>Mycobacterium</taxon>
    </lineage>
</organism>
<dbReference type="Gene3D" id="3.30.360.10">
    <property type="entry name" value="Dihydrodipicolinate Reductase, domain 2"/>
    <property type="match status" value="1"/>
</dbReference>
<proteinExistence type="inferred from homology"/>
<reference evidence="5" key="1">
    <citation type="submission" date="2020-07" db="EMBL/GenBank/DDBJ databases">
        <authorList>
            <person name="Pettersson B.M.F."/>
            <person name="Behra P.R.K."/>
            <person name="Ramesh M."/>
            <person name="Das S."/>
            <person name="Dasgupta S."/>
            <person name="Kirsebom L.A."/>
        </authorList>
    </citation>
    <scope>NUCLEOTIDE SEQUENCE</scope>
    <source>
        <strain evidence="5">CCUG 55640</strain>
    </source>
</reference>
<comment type="caution">
    <text evidence="5">The sequence shown here is derived from an EMBL/GenBank/DDBJ whole genome shotgun (WGS) entry which is preliminary data.</text>
</comment>
<dbReference type="Pfam" id="PF01408">
    <property type="entry name" value="GFO_IDH_MocA"/>
    <property type="match status" value="1"/>
</dbReference>
<evidence type="ECO:0000259" key="4">
    <source>
        <dbReference type="Pfam" id="PF22725"/>
    </source>
</evidence>
<evidence type="ECO:0000313" key="5">
    <source>
        <dbReference type="EMBL" id="MCV7382210.1"/>
    </source>
</evidence>
<dbReference type="InterPro" id="IPR055170">
    <property type="entry name" value="GFO_IDH_MocA-like_dom"/>
</dbReference>
<dbReference type="InterPro" id="IPR050984">
    <property type="entry name" value="Gfo/Idh/MocA_domain"/>
</dbReference>
<evidence type="ECO:0000256" key="1">
    <source>
        <dbReference type="ARBA" id="ARBA00010928"/>
    </source>
</evidence>
<dbReference type="SUPFAM" id="SSF55347">
    <property type="entry name" value="Glyceraldehyde-3-phosphate dehydrogenase-like, C-terminal domain"/>
    <property type="match status" value="1"/>
</dbReference>
<protein>
    <submittedName>
        <fullName evidence="5">Gfo/Idh/MocA family oxidoreductase</fullName>
    </submittedName>
</protein>
<accession>A0AA42C0V1</accession>
<dbReference type="AlphaFoldDB" id="A0AA42C0V1"/>
<evidence type="ECO:0000256" key="2">
    <source>
        <dbReference type="ARBA" id="ARBA00023002"/>
    </source>
</evidence>